<evidence type="ECO:0000256" key="1">
    <source>
        <dbReference type="SAM" id="Phobius"/>
    </source>
</evidence>
<accession>A0ABT9M299</accession>
<sequence length="196" mass="22801">MLKRKIFFAIIIIGVTIAVVVVYYKYHNHVDTTLQITPSVRIYFSSDGTHYLYPKGERPNEARHRFVEYNLIVENRGNNTITKILGKVELDPQFEELVKNRAEMNIPLTLKPGHRVKLGYIYFVEGKPEKIEELARLNKVVLTWEQGGTKYFKNISLISSSVRNANVNITYKYNPKLSYKQALSFSCFLLKIFYKA</sequence>
<keyword evidence="1" id="KW-0812">Transmembrane</keyword>
<evidence type="ECO:0000313" key="2">
    <source>
        <dbReference type="EMBL" id="MDP9750254.1"/>
    </source>
</evidence>
<organism evidence="2 3">
    <name type="scientific">Thermoanaerobacter pentosaceus</name>
    <dbReference type="NCBI Taxonomy" id="694059"/>
    <lineage>
        <taxon>Bacteria</taxon>
        <taxon>Bacillati</taxon>
        <taxon>Bacillota</taxon>
        <taxon>Clostridia</taxon>
        <taxon>Thermoanaerobacterales</taxon>
        <taxon>Thermoanaerobacteraceae</taxon>
        <taxon>Thermoanaerobacter</taxon>
    </lineage>
</organism>
<dbReference type="RefSeq" id="WP_307680893.1">
    <property type="nucleotide sequence ID" value="NZ_JAURUP010000005.1"/>
</dbReference>
<feature type="transmembrane region" description="Helical" evidence="1">
    <location>
        <begin position="7"/>
        <end position="26"/>
    </location>
</feature>
<proteinExistence type="predicted"/>
<keyword evidence="1" id="KW-0472">Membrane</keyword>
<dbReference type="EMBL" id="JAURUP010000005">
    <property type="protein sequence ID" value="MDP9750254.1"/>
    <property type="molecule type" value="Genomic_DNA"/>
</dbReference>
<comment type="caution">
    <text evidence="2">The sequence shown here is derived from an EMBL/GenBank/DDBJ whole genome shotgun (WGS) entry which is preliminary data.</text>
</comment>
<evidence type="ECO:0000313" key="3">
    <source>
        <dbReference type="Proteomes" id="UP001223886"/>
    </source>
</evidence>
<keyword evidence="3" id="KW-1185">Reference proteome</keyword>
<gene>
    <name evidence="2" type="ORF">J2S24_000721</name>
</gene>
<name>A0ABT9M299_9THEO</name>
<keyword evidence="1" id="KW-1133">Transmembrane helix</keyword>
<protein>
    <recommendedName>
        <fullName evidence="4">DUF4352 domain-containing protein</fullName>
    </recommendedName>
</protein>
<evidence type="ECO:0008006" key="4">
    <source>
        <dbReference type="Google" id="ProtNLM"/>
    </source>
</evidence>
<dbReference type="Proteomes" id="UP001223886">
    <property type="component" value="Unassembled WGS sequence"/>
</dbReference>
<reference evidence="2 3" key="1">
    <citation type="submission" date="2023-07" db="EMBL/GenBank/DDBJ databases">
        <title>Genomic Encyclopedia of Type Strains, Phase IV (KMG-IV): sequencing the most valuable type-strain genomes for metagenomic binning, comparative biology and taxonomic classification.</title>
        <authorList>
            <person name="Goeker M."/>
        </authorList>
    </citation>
    <scope>NUCLEOTIDE SEQUENCE [LARGE SCALE GENOMIC DNA]</scope>
    <source>
        <strain evidence="2 3">DSM 25963</strain>
    </source>
</reference>